<reference evidence="1" key="1">
    <citation type="submission" date="2009-09" db="EMBL/GenBank/DDBJ databases">
        <authorList>
            <person name="Weinstock G."/>
            <person name="Sodergren E."/>
            <person name="Clifton S."/>
            <person name="Fulton L."/>
            <person name="Fulton B."/>
            <person name="Courtney L."/>
            <person name="Fronick C."/>
            <person name="Harrison M."/>
            <person name="Strong C."/>
            <person name="Farmer C."/>
            <person name="Delahaunty K."/>
            <person name="Markovic C."/>
            <person name="Hall O."/>
            <person name="Minx P."/>
            <person name="Tomlinson C."/>
            <person name="Mitreva M."/>
            <person name="Nelson J."/>
            <person name="Hou S."/>
            <person name="Wollam A."/>
            <person name="Pepin K.H."/>
            <person name="Johnson M."/>
            <person name="Bhonagiri V."/>
            <person name="Nash W.E."/>
            <person name="Warren W."/>
            <person name="Chinwalla A."/>
            <person name="Mardis E.R."/>
            <person name="Wilson R.K."/>
        </authorList>
    </citation>
    <scope>NUCLEOTIDE SEQUENCE [LARGE SCALE GENOMIC DNA]</scope>
    <source>
        <strain evidence="1">DSM 15470</strain>
    </source>
</reference>
<proteinExistence type="predicted"/>
<protein>
    <submittedName>
        <fullName evidence="1">Uncharacterized protein</fullName>
    </submittedName>
</protein>
<accession>C9LNT5</accession>
<dbReference type="AlphaFoldDB" id="C9LNT5"/>
<dbReference type="EMBL" id="ACIM02000001">
    <property type="protein sequence ID" value="EEW97220.1"/>
    <property type="molecule type" value="Genomic_DNA"/>
</dbReference>
<gene>
    <name evidence="1" type="ORF">GCWU000321_01207</name>
</gene>
<evidence type="ECO:0000313" key="2">
    <source>
        <dbReference type="Proteomes" id="UP000004736"/>
    </source>
</evidence>
<keyword evidence="2" id="KW-1185">Reference proteome</keyword>
<organism evidence="1 2">
    <name type="scientific">Dialister invisus DSM 15470</name>
    <dbReference type="NCBI Taxonomy" id="592028"/>
    <lineage>
        <taxon>Bacteria</taxon>
        <taxon>Bacillati</taxon>
        <taxon>Bacillota</taxon>
        <taxon>Negativicutes</taxon>
        <taxon>Veillonellales</taxon>
        <taxon>Veillonellaceae</taxon>
        <taxon>Dialister</taxon>
    </lineage>
</organism>
<dbReference type="STRING" id="592028.GCWU000321_01207"/>
<evidence type="ECO:0000313" key="1">
    <source>
        <dbReference type="EMBL" id="EEW97220.1"/>
    </source>
</evidence>
<name>C9LNT5_9FIRM</name>
<dbReference type="Proteomes" id="UP000004736">
    <property type="component" value="Unassembled WGS sequence"/>
</dbReference>
<sequence>MIHRLIPSPPPVCKYFRISSYEEIRLLSNCYLYGNVCIG</sequence>
<dbReference type="HOGENOM" id="CLU_3308620_0_0_9"/>
<comment type="caution">
    <text evidence="1">The sequence shown here is derived from an EMBL/GenBank/DDBJ whole genome shotgun (WGS) entry which is preliminary data.</text>
</comment>